<dbReference type="Gene3D" id="3.30.160.70">
    <property type="entry name" value="Methylated DNA-protein cysteine methyltransferase domain"/>
    <property type="match status" value="1"/>
</dbReference>
<dbReference type="InterPro" id="IPR036631">
    <property type="entry name" value="MGMT_N_sf"/>
</dbReference>
<keyword evidence="2 8" id="KW-0489">Methyltransferase</keyword>
<dbReference type="EMBL" id="CP102774">
    <property type="protein sequence ID" value="UZF89096.1"/>
    <property type="molecule type" value="Genomic_DNA"/>
</dbReference>
<dbReference type="InterPro" id="IPR014048">
    <property type="entry name" value="MethylDNA_cys_MeTrfase_DNA-bd"/>
</dbReference>
<keyword evidence="5" id="KW-0234">DNA repair</keyword>
<name>A0A9E8CTM8_9HYPH</name>
<accession>A0A9E8CTM8</accession>
<dbReference type="EC" id="2.1.1.63" evidence="8"/>
<comment type="catalytic activity">
    <reaction evidence="1">
        <text>a 4-O-methyl-thymidine in DNA + L-cysteinyl-[protein] = a thymidine in DNA + S-methyl-L-cysteinyl-[protein]</text>
        <dbReference type="Rhea" id="RHEA:53428"/>
        <dbReference type="Rhea" id="RHEA-COMP:10131"/>
        <dbReference type="Rhea" id="RHEA-COMP:10132"/>
        <dbReference type="Rhea" id="RHEA-COMP:13555"/>
        <dbReference type="Rhea" id="RHEA-COMP:13556"/>
        <dbReference type="ChEBI" id="CHEBI:29950"/>
        <dbReference type="ChEBI" id="CHEBI:82612"/>
        <dbReference type="ChEBI" id="CHEBI:137386"/>
        <dbReference type="ChEBI" id="CHEBI:137387"/>
        <dbReference type="EC" id="2.1.1.63"/>
    </reaction>
</comment>
<evidence type="ECO:0000256" key="5">
    <source>
        <dbReference type="ARBA" id="ARBA00023204"/>
    </source>
</evidence>
<evidence type="ECO:0000256" key="3">
    <source>
        <dbReference type="ARBA" id="ARBA00022679"/>
    </source>
</evidence>
<dbReference type="Gene3D" id="1.10.10.10">
    <property type="entry name" value="Winged helix-like DNA-binding domain superfamily/Winged helix DNA-binding domain"/>
    <property type="match status" value="1"/>
</dbReference>
<reference evidence="8" key="1">
    <citation type="submission" date="2022-08" db="EMBL/GenBank/DDBJ databases">
        <title>Complete Genome Sequences of 2 Bosea sp. soil isolates.</title>
        <authorList>
            <person name="Alvarez Arevalo M."/>
            <person name="Sterndorff E.B."/>
            <person name="Faurdal D."/>
            <person name="Joergensen T.S."/>
            <person name="Weber T."/>
        </authorList>
    </citation>
    <scope>NUCLEOTIDE SEQUENCE</scope>
    <source>
        <strain evidence="8">NBC_00436</strain>
    </source>
</reference>
<evidence type="ECO:0000256" key="6">
    <source>
        <dbReference type="ARBA" id="ARBA00049348"/>
    </source>
</evidence>
<keyword evidence="4" id="KW-0227">DNA damage</keyword>
<dbReference type="GO" id="GO:0006281">
    <property type="term" value="P:DNA repair"/>
    <property type="evidence" value="ECO:0007669"/>
    <property type="project" value="UniProtKB-KW"/>
</dbReference>
<feature type="domain" description="Methylated-DNA-[protein]-cysteine S-methyltransferase DNA binding" evidence="7">
    <location>
        <begin position="88"/>
        <end position="164"/>
    </location>
</feature>
<proteinExistence type="predicted"/>
<dbReference type="NCBIfam" id="TIGR00589">
    <property type="entry name" value="ogt"/>
    <property type="match status" value="1"/>
</dbReference>
<dbReference type="InterPro" id="IPR036388">
    <property type="entry name" value="WH-like_DNA-bd_sf"/>
</dbReference>
<dbReference type="PROSITE" id="PS00374">
    <property type="entry name" value="MGMT"/>
    <property type="match status" value="1"/>
</dbReference>
<keyword evidence="3 8" id="KW-0808">Transferase</keyword>
<comment type="catalytic activity">
    <reaction evidence="6">
        <text>a 6-O-methyl-2'-deoxyguanosine in DNA + L-cysteinyl-[protein] = S-methyl-L-cysteinyl-[protein] + a 2'-deoxyguanosine in DNA</text>
        <dbReference type="Rhea" id="RHEA:24000"/>
        <dbReference type="Rhea" id="RHEA-COMP:10131"/>
        <dbReference type="Rhea" id="RHEA-COMP:10132"/>
        <dbReference type="Rhea" id="RHEA-COMP:11367"/>
        <dbReference type="Rhea" id="RHEA-COMP:11368"/>
        <dbReference type="ChEBI" id="CHEBI:29950"/>
        <dbReference type="ChEBI" id="CHEBI:82612"/>
        <dbReference type="ChEBI" id="CHEBI:85445"/>
        <dbReference type="ChEBI" id="CHEBI:85448"/>
        <dbReference type="EC" id="2.1.1.63"/>
    </reaction>
</comment>
<dbReference type="PANTHER" id="PTHR10815:SF14">
    <property type="entry name" value="BIFUNCTIONAL TRANSCRIPTIONAL ACTIVATOR_DNA REPAIR ENZYME ADA"/>
    <property type="match status" value="1"/>
</dbReference>
<evidence type="ECO:0000259" key="7">
    <source>
        <dbReference type="Pfam" id="PF01035"/>
    </source>
</evidence>
<evidence type="ECO:0000256" key="4">
    <source>
        <dbReference type="ARBA" id="ARBA00022763"/>
    </source>
</evidence>
<dbReference type="InterPro" id="IPR001497">
    <property type="entry name" value="MethylDNA_cys_MeTrfase_AS"/>
</dbReference>
<dbReference type="PANTHER" id="PTHR10815">
    <property type="entry name" value="METHYLATED-DNA--PROTEIN-CYSTEINE METHYLTRANSFERASE"/>
    <property type="match status" value="1"/>
</dbReference>
<dbReference type="SUPFAM" id="SSF46767">
    <property type="entry name" value="Methylated DNA-protein cysteine methyltransferase, C-terminal domain"/>
    <property type="match status" value="1"/>
</dbReference>
<organism evidence="8">
    <name type="scientific">Bosea sp. NBC_00436</name>
    <dbReference type="NCBI Taxonomy" id="2969620"/>
    <lineage>
        <taxon>Bacteria</taxon>
        <taxon>Pseudomonadati</taxon>
        <taxon>Pseudomonadota</taxon>
        <taxon>Alphaproteobacteria</taxon>
        <taxon>Hyphomicrobiales</taxon>
        <taxon>Boseaceae</taxon>
        <taxon>Bosea</taxon>
    </lineage>
</organism>
<dbReference type="SUPFAM" id="SSF53155">
    <property type="entry name" value="Methylated DNA-protein cysteine methyltransferase domain"/>
    <property type="match status" value="1"/>
</dbReference>
<dbReference type="AlphaFoldDB" id="A0A9E8CTM8"/>
<evidence type="ECO:0000256" key="2">
    <source>
        <dbReference type="ARBA" id="ARBA00022603"/>
    </source>
</evidence>
<dbReference type="Pfam" id="PF01035">
    <property type="entry name" value="DNA_binding_1"/>
    <property type="match status" value="1"/>
</dbReference>
<evidence type="ECO:0000256" key="1">
    <source>
        <dbReference type="ARBA" id="ARBA00001286"/>
    </source>
</evidence>
<evidence type="ECO:0000313" key="8">
    <source>
        <dbReference type="EMBL" id="UZF89096.1"/>
    </source>
</evidence>
<dbReference type="GO" id="GO:0032259">
    <property type="term" value="P:methylation"/>
    <property type="evidence" value="ECO:0007669"/>
    <property type="project" value="UniProtKB-KW"/>
</dbReference>
<protein>
    <submittedName>
        <fullName evidence="8">Methylated-DNA--[protein]-cysteine S-methyltransferase</fullName>
        <ecNumber evidence="8">2.1.1.63</ecNumber>
    </submittedName>
</protein>
<dbReference type="CDD" id="cd06445">
    <property type="entry name" value="ATase"/>
    <property type="match status" value="1"/>
</dbReference>
<gene>
    <name evidence="8" type="ORF">NWE54_10055</name>
</gene>
<sequence length="169" mass="18437">MREIIRFAWGISSLGDFIVAMSDKGIVALEFGSARDALEDALRTRFPDAGLHESESELAGVVATVAAQIDDPASDCDLPLDLRGTAYEVKVWMMLREIPAGQTTNYGALAARLGTRDPRDVTEAIANNAVAVIVPCHRVIKKDGSISGYRWGVQRKRTLLAREQGTQEH</sequence>
<dbReference type="InterPro" id="IPR036217">
    <property type="entry name" value="MethylDNA_cys_MeTrfase_DNAb"/>
</dbReference>
<dbReference type="GO" id="GO:0003908">
    <property type="term" value="F:methylated-DNA-[protein]-cysteine S-methyltransferase activity"/>
    <property type="evidence" value="ECO:0007669"/>
    <property type="project" value="UniProtKB-EC"/>
</dbReference>